<evidence type="ECO:0000313" key="1">
    <source>
        <dbReference type="EMBL" id="AFX98807.1"/>
    </source>
</evidence>
<accession>K7YMR5</accession>
<dbReference type="STRING" id="1193729.A1OE_619"/>
<sequence length="37" mass="4450">MLLKYYCALNTIFFNNKLKNNSFGENYFSLLLKRKLS</sequence>
<dbReference type="HOGENOM" id="CLU_3341674_0_0_5"/>
<protein>
    <submittedName>
        <fullName evidence="1">Uncharacterized protein</fullName>
    </submittedName>
</protein>
<evidence type="ECO:0000313" key="2">
    <source>
        <dbReference type="Proteomes" id="UP000010077"/>
    </source>
</evidence>
<dbReference type="Proteomes" id="UP000010077">
    <property type="component" value="Chromosome"/>
</dbReference>
<dbReference type="EMBL" id="CP003539">
    <property type="protein sequence ID" value="AFX98807.1"/>
    <property type="molecule type" value="Genomic_DNA"/>
</dbReference>
<name>K7YMR5_9PROT</name>
<dbReference type="AlphaFoldDB" id="K7YMR5"/>
<organism evidence="1 2">
    <name type="scientific">Candidatus Endolissoclinum faulkneri L2</name>
    <dbReference type="NCBI Taxonomy" id="1193729"/>
    <lineage>
        <taxon>Bacteria</taxon>
        <taxon>Pseudomonadati</taxon>
        <taxon>Pseudomonadota</taxon>
        <taxon>Alphaproteobacteria</taxon>
        <taxon>Rhodospirillales</taxon>
        <taxon>Rhodospirillaceae</taxon>
        <taxon>Candidatus Endolissoclinum</taxon>
    </lineage>
</organism>
<proteinExistence type="predicted"/>
<dbReference type="KEGG" id="thal:A1OE_619"/>
<gene>
    <name evidence="1" type="ORF">A1OE_619</name>
</gene>
<reference evidence="1 2" key="1">
    <citation type="journal article" date="2012" name="Proc. Natl. Acad. Sci. U.S.A.">
        <title>Genome streamlining and chemical defense in a coral reef symbiosis.</title>
        <authorList>
            <person name="Kwan J.C."/>
            <person name="Donia M.S."/>
            <person name="Han A.W."/>
            <person name="Hirose E."/>
            <person name="Haygood M.G."/>
            <person name="Schmidt E.W."/>
        </authorList>
    </citation>
    <scope>NUCLEOTIDE SEQUENCE [LARGE SCALE GENOMIC DNA]</scope>
    <source>
        <strain evidence="1 2">L2</strain>
    </source>
</reference>
<keyword evidence="2" id="KW-1185">Reference proteome</keyword>